<sequence>MFSHLPTAPLPAKETRIILLTMQILINNTNHTYWVTKKIKTFIKIRIPISYNFFCNTICFKYKNTQISTAFNVDNNNATKSITTTTNAINRTTTPVANTVNTYSDMKLFEIIETNSQQQQQSRQQNSLQQIMPAHSMTITPTSSTTSVPINILNASCNQTNAPSTVRAINIDNTTTTFGSVRRSARLQTRPHQLPIVTTVANETPGAIMNADQLVFFDADELHQHVLQQQQQQQH</sequence>
<reference evidence="1" key="2">
    <citation type="journal article" date="2014" name="BMC Genomics">
        <title>A genomic perspective to assessing quality of mass-reared SIT flies used in Mediterranean fruit fly (Ceratitis capitata) eradication in California.</title>
        <authorList>
            <person name="Calla B."/>
            <person name="Hall B."/>
            <person name="Hou S."/>
            <person name="Geib S.M."/>
        </authorList>
    </citation>
    <scope>NUCLEOTIDE SEQUENCE</scope>
</reference>
<dbReference type="OrthoDB" id="386949at2759"/>
<dbReference type="EMBL" id="GAMC01019863">
    <property type="protein sequence ID" value="JAB86692.1"/>
    <property type="molecule type" value="mRNA"/>
</dbReference>
<organism evidence="1">
    <name type="scientific">Ceratitis capitata</name>
    <name type="common">Mediterranean fruit fly</name>
    <name type="synonym">Tephritis capitata</name>
    <dbReference type="NCBI Taxonomy" id="7213"/>
    <lineage>
        <taxon>Eukaryota</taxon>
        <taxon>Metazoa</taxon>
        <taxon>Ecdysozoa</taxon>
        <taxon>Arthropoda</taxon>
        <taxon>Hexapoda</taxon>
        <taxon>Insecta</taxon>
        <taxon>Pterygota</taxon>
        <taxon>Neoptera</taxon>
        <taxon>Endopterygota</taxon>
        <taxon>Diptera</taxon>
        <taxon>Brachycera</taxon>
        <taxon>Muscomorpha</taxon>
        <taxon>Tephritoidea</taxon>
        <taxon>Tephritidae</taxon>
        <taxon>Ceratitis</taxon>
        <taxon>Ceratitis</taxon>
    </lineage>
</organism>
<name>W8ALB8_CERCA</name>
<protein>
    <submittedName>
        <fullName evidence="1">Uncharacterized protein</fullName>
    </submittedName>
</protein>
<dbReference type="EMBL" id="GAMC01019859">
    <property type="protein sequence ID" value="JAB86696.1"/>
    <property type="molecule type" value="mRNA"/>
</dbReference>
<proteinExistence type="evidence at transcript level"/>
<reference evidence="1" key="1">
    <citation type="submission" date="2013-07" db="EMBL/GenBank/DDBJ databases">
        <authorList>
            <person name="Geib S."/>
        </authorList>
    </citation>
    <scope>NUCLEOTIDE SEQUENCE</scope>
</reference>
<evidence type="ECO:0000313" key="1">
    <source>
        <dbReference type="EMBL" id="JAB86692.1"/>
    </source>
</evidence>
<dbReference type="AlphaFoldDB" id="W8ALB8"/>
<accession>W8ALB8</accession>